<dbReference type="AlphaFoldDB" id="A0A2H1VHZ1"/>
<dbReference type="Gene3D" id="1.20.1070.10">
    <property type="entry name" value="Rhodopsin 7-helix transmembrane proteins"/>
    <property type="match status" value="1"/>
</dbReference>
<keyword evidence="1" id="KW-0472">Membrane</keyword>
<feature type="transmembrane region" description="Helical" evidence="1">
    <location>
        <begin position="61"/>
        <end position="83"/>
    </location>
</feature>
<organism evidence="2">
    <name type="scientific">Spodoptera frugiperda</name>
    <name type="common">Fall armyworm</name>
    <dbReference type="NCBI Taxonomy" id="7108"/>
    <lineage>
        <taxon>Eukaryota</taxon>
        <taxon>Metazoa</taxon>
        <taxon>Ecdysozoa</taxon>
        <taxon>Arthropoda</taxon>
        <taxon>Hexapoda</taxon>
        <taxon>Insecta</taxon>
        <taxon>Pterygota</taxon>
        <taxon>Neoptera</taxon>
        <taxon>Endopterygota</taxon>
        <taxon>Lepidoptera</taxon>
        <taxon>Glossata</taxon>
        <taxon>Ditrysia</taxon>
        <taxon>Noctuoidea</taxon>
        <taxon>Noctuidae</taxon>
        <taxon>Amphipyrinae</taxon>
        <taxon>Spodoptera</taxon>
    </lineage>
</organism>
<sequence>MSNDTDYQYVNEPVNGTSNYTQNYDYETFNGTANSTIYSGNYTNETLISYLEYEPSLAVEIVWLIGIAISTSCLILQIVLVIIRPKLRKLDQKILIQLTVARLLNSIMELLMTYQYFDDYTKDPTFALYLQTDAVLVSWMFVFTKNLYDKVVVVFVTYKCNFLLLSVLIWTLTIPVGILCPVSLQNGFYIELYKTYAWVKFIVLTMNLLFFARIFWVIINKSNTGNRNMKNIVKTCIISFLLVILTSLQVFINDILSYLEVTAVSEAFCLINSFQVVPATVIFLILAQNTN</sequence>
<protein>
    <submittedName>
        <fullName evidence="2">SFRICE_030802</fullName>
    </submittedName>
</protein>
<keyword evidence="1" id="KW-1133">Transmembrane helix</keyword>
<feature type="transmembrane region" description="Helical" evidence="1">
    <location>
        <begin position="95"/>
        <end position="114"/>
    </location>
</feature>
<feature type="transmembrane region" description="Helical" evidence="1">
    <location>
        <begin position="264"/>
        <end position="287"/>
    </location>
</feature>
<feature type="transmembrane region" description="Helical" evidence="1">
    <location>
        <begin position="196"/>
        <end position="219"/>
    </location>
</feature>
<feature type="transmembrane region" description="Helical" evidence="1">
    <location>
        <begin position="160"/>
        <end position="184"/>
    </location>
</feature>
<gene>
    <name evidence="2" type="ORF">SFRICE_030802</name>
</gene>
<reference evidence="2" key="1">
    <citation type="submission" date="2016-07" db="EMBL/GenBank/DDBJ databases">
        <authorList>
            <person name="Bretaudeau A."/>
        </authorList>
    </citation>
    <scope>NUCLEOTIDE SEQUENCE</scope>
    <source>
        <strain evidence="2">Rice</strain>
        <tissue evidence="2">Whole body</tissue>
    </source>
</reference>
<evidence type="ECO:0000256" key="1">
    <source>
        <dbReference type="SAM" id="Phobius"/>
    </source>
</evidence>
<name>A0A2H1VHZ1_SPOFR</name>
<proteinExistence type="predicted"/>
<dbReference type="EMBL" id="ODYU01002662">
    <property type="protein sequence ID" value="SOQ40455.1"/>
    <property type="molecule type" value="Genomic_DNA"/>
</dbReference>
<evidence type="ECO:0000313" key="2">
    <source>
        <dbReference type="EMBL" id="SOQ40455.1"/>
    </source>
</evidence>
<feature type="transmembrane region" description="Helical" evidence="1">
    <location>
        <begin position="126"/>
        <end position="148"/>
    </location>
</feature>
<accession>A0A2H1VHZ1</accession>
<keyword evidence="1" id="KW-0812">Transmembrane</keyword>
<feature type="transmembrane region" description="Helical" evidence="1">
    <location>
        <begin position="231"/>
        <end position="252"/>
    </location>
</feature>